<sequence length="214" mass="24043">MEAVSVSQHLAALFESHRIDCVVHGEWVAPARRLPAIRATWYAGEKTGRLDVDVLLEDERQLQEAFAGIGIGSGEDGLQDALRNFASNSFHVLLSALWGQAEEDQVMVETWEIGERRFEVHIGNLGLRGAEGKAPPLPAGLFPSIERAIRTEPLDARLHWFRHFFCAFGNQRTVEALFDNQPWEAGMQNLAALDWQDSQGYYSVRNFLMLKPLA</sequence>
<name>A0A5D5A528_PSEAI</name>
<evidence type="ECO:0000313" key="1">
    <source>
        <dbReference type="EMBL" id="VVH84805.1"/>
    </source>
</evidence>
<reference evidence="1" key="1">
    <citation type="submission" date="2019-09" db="EMBL/GenBank/DDBJ databases">
        <authorList>
            <person name="Gross C."/>
            <person name="Bohn E."/>
        </authorList>
    </citation>
    <scope>NUCLEOTIDE SEQUENCE</scope>
    <source>
        <strain evidence="1">ID40</strain>
    </source>
</reference>
<organism evidence="1">
    <name type="scientific">Pseudomonas aeruginosa</name>
    <dbReference type="NCBI Taxonomy" id="287"/>
    <lineage>
        <taxon>Bacteria</taxon>
        <taxon>Pseudomonadati</taxon>
        <taxon>Pseudomonadota</taxon>
        <taxon>Gammaproteobacteria</taxon>
        <taxon>Pseudomonadales</taxon>
        <taxon>Pseudomonadaceae</taxon>
        <taxon>Pseudomonas</taxon>
    </lineage>
</organism>
<protein>
    <submittedName>
        <fullName evidence="1">Uncharacterized protein</fullName>
    </submittedName>
</protein>
<accession>A0A5D5A528</accession>
<dbReference type="EMBL" id="LR700248">
    <property type="protein sequence ID" value="VVH84805.1"/>
    <property type="molecule type" value="Genomic_DNA"/>
</dbReference>
<dbReference type="InterPro" id="IPR045929">
    <property type="entry name" value="DUF6348"/>
</dbReference>
<gene>
    <name evidence="1" type="ORF">TUEID40_06023</name>
</gene>
<proteinExistence type="predicted"/>
<dbReference type="Pfam" id="PF19875">
    <property type="entry name" value="DUF6348"/>
    <property type="match status" value="1"/>
</dbReference>
<dbReference type="RefSeq" id="WP_016263398.1">
    <property type="nucleotide sequence ID" value="NZ_CAXYRB010000159.1"/>
</dbReference>
<dbReference type="AlphaFoldDB" id="A0A5D5A528"/>